<organism evidence="1 2">
    <name type="scientific">Candidatus Aphodousia faecigallinarum</name>
    <dbReference type="NCBI Taxonomy" id="2840677"/>
    <lineage>
        <taxon>Bacteria</taxon>
        <taxon>Pseudomonadati</taxon>
        <taxon>Pseudomonadota</taxon>
        <taxon>Betaproteobacteria</taxon>
        <taxon>Burkholderiales</taxon>
        <taxon>Sutterellaceae</taxon>
        <taxon>Sutterellaceae incertae sedis</taxon>
        <taxon>Candidatus Aphodousia</taxon>
    </lineage>
</organism>
<dbReference type="Gene3D" id="3.20.20.410">
    <property type="entry name" value="Protein of unknown function UPF0759"/>
    <property type="match status" value="1"/>
</dbReference>
<dbReference type="PANTHER" id="PTHR30348">
    <property type="entry name" value="UNCHARACTERIZED PROTEIN YECE"/>
    <property type="match status" value="1"/>
</dbReference>
<protein>
    <submittedName>
        <fullName evidence="1">DUF72 domain-containing protein</fullName>
    </submittedName>
</protein>
<dbReference type="PANTHER" id="PTHR30348:SF14">
    <property type="entry name" value="BLR8050 PROTEIN"/>
    <property type="match status" value="1"/>
</dbReference>
<gene>
    <name evidence="1" type="ORF">IAC56_00855</name>
</gene>
<evidence type="ECO:0000313" key="1">
    <source>
        <dbReference type="EMBL" id="HIU36820.1"/>
    </source>
</evidence>
<dbReference type="Proteomes" id="UP000824083">
    <property type="component" value="Unassembled WGS sequence"/>
</dbReference>
<sequence length="358" mass="40153">MFDRFTTDPYSFDEVTSSPITPVTPSQDVLRLGRLLPHSIYLGCASWNFPGWKGIVWGETSGVEDLTKRGLTAYSKHPVLRAVGIDWSFFGTLNEMSYAAMAAQVDENFRFLIKAPQSVTDAVKRDPKGRFRSLNQDFLDLHAAMHEFVYPVINGLGENAGPLVFQLSPIPRPLLPTQAECYSYIDRIAQFFADLPKEVEGEQPIYAVEVRTLSIYTKRLLNALRPSGVRLVIGVHPSMPDVIRQTAALRYYEDPEAQGEDWKMKGPLVVRWSLNPIQRHGVAKMTYAPFNRIVHPDPATRAGIVHLLDIAQKSDQKSFVITNNKAEGCAPLTMIEVARDVVNKLSEEKDAQLDPRAL</sequence>
<reference evidence="1" key="2">
    <citation type="journal article" date="2021" name="PeerJ">
        <title>Extensive microbial diversity within the chicken gut microbiome revealed by metagenomics and culture.</title>
        <authorList>
            <person name="Gilroy R."/>
            <person name="Ravi A."/>
            <person name="Getino M."/>
            <person name="Pursley I."/>
            <person name="Horton D.L."/>
            <person name="Alikhan N.F."/>
            <person name="Baker D."/>
            <person name="Gharbi K."/>
            <person name="Hall N."/>
            <person name="Watson M."/>
            <person name="Adriaenssens E.M."/>
            <person name="Foster-Nyarko E."/>
            <person name="Jarju S."/>
            <person name="Secka A."/>
            <person name="Antonio M."/>
            <person name="Oren A."/>
            <person name="Chaudhuri R.R."/>
            <person name="La Ragione R."/>
            <person name="Hildebrand F."/>
            <person name="Pallen M.J."/>
        </authorList>
    </citation>
    <scope>NUCLEOTIDE SEQUENCE</scope>
    <source>
        <strain evidence="1">7463</strain>
    </source>
</reference>
<proteinExistence type="predicted"/>
<dbReference type="Pfam" id="PF01904">
    <property type="entry name" value="DUF72"/>
    <property type="match status" value="1"/>
</dbReference>
<comment type="caution">
    <text evidence="1">The sequence shown here is derived from an EMBL/GenBank/DDBJ whole genome shotgun (WGS) entry which is preliminary data.</text>
</comment>
<dbReference type="EMBL" id="DVMY01000020">
    <property type="protein sequence ID" value="HIU36820.1"/>
    <property type="molecule type" value="Genomic_DNA"/>
</dbReference>
<dbReference type="InterPro" id="IPR036520">
    <property type="entry name" value="UPF0759_sf"/>
</dbReference>
<accession>A0A9D1LEQ6</accession>
<dbReference type="InterPro" id="IPR002763">
    <property type="entry name" value="DUF72"/>
</dbReference>
<name>A0A9D1LEQ6_9BURK</name>
<reference evidence="1" key="1">
    <citation type="submission" date="2020-10" db="EMBL/GenBank/DDBJ databases">
        <authorList>
            <person name="Gilroy R."/>
        </authorList>
    </citation>
    <scope>NUCLEOTIDE SEQUENCE</scope>
    <source>
        <strain evidence="1">7463</strain>
    </source>
</reference>
<dbReference type="AlphaFoldDB" id="A0A9D1LEQ6"/>
<evidence type="ECO:0000313" key="2">
    <source>
        <dbReference type="Proteomes" id="UP000824083"/>
    </source>
</evidence>
<dbReference type="SUPFAM" id="SSF117396">
    <property type="entry name" value="TM1631-like"/>
    <property type="match status" value="1"/>
</dbReference>